<dbReference type="STRING" id="1397694.GCA_000702585_00355"/>
<sequence length="164" mass="18908">MSEFSVMIMVVVFVGTLLFTSRPCYRLILRSIAKREAARLNVSLQDVSFSFDQMVYFIALPTTVPEARDASRDELVIEPYYESYFFPEVNGVQVSVKSGQDTIAIAYLPLGDFSLPILDRYVETGVIDERTNRIIRAHMIIHERTSRAIRDEVYHQLHEDRIAQ</sequence>
<protein>
    <submittedName>
        <fullName evidence="2">Uncharacterized protein</fullName>
    </submittedName>
</protein>
<keyword evidence="1" id="KW-0472">Membrane</keyword>
<dbReference type="Proteomes" id="UP000254060">
    <property type="component" value="Unassembled WGS sequence"/>
</dbReference>
<evidence type="ECO:0000313" key="3">
    <source>
        <dbReference type="Proteomes" id="UP000254060"/>
    </source>
</evidence>
<organism evidence="2 3">
    <name type="scientific">Exiguobacterium aurantiacum</name>
    <dbReference type="NCBI Taxonomy" id="33987"/>
    <lineage>
        <taxon>Bacteria</taxon>
        <taxon>Bacillati</taxon>
        <taxon>Bacillota</taxon>
        <taxon>Bacilli</taxon>
        <taxon>Bacillales</taxon>
        <taxon>Bacillales Family XII. Incertae Sedis</taxon>
        <taxon>Exiguobacterium</taxon>
    </lineage>
</organism>
<gene>
    <name evidence="2" type="ORF">NCTC13163_02933</name>
</gene>
<proteinExistence type="predicted"/>
<dbReference type="EMBL" id="UGGP01000001">
    <property type="protein sequence ID" value="STO09495.1"/>
    <property type="molecule type" value="Genomic_DNA"/>
</dbReference>
<keyword evidence="1" id="KW-0812">Transmembrane</keyword>
<reference evidence="2 3" key="1">
    <citation type="submission" date="2018-06" db="EMBL/GenBank/DDBJ databases">
        <authorList>
            <consortium name="Pathogen Informatics"/>
            <person name="Doyle S."/>
        </authorList>
    </citation>
    <scope>NUCLEOTIDE SEQUENCE [LARGE SCALE GENOMIC DNA]</scope>
    <source>
        <strain evidence="2 3">NCTC13163</strain>
    </source>
</reference>
<dbReference type="RefSeq" id="WP_029333887.1">
    <property type="nucleotide sequence ID" value="NZ_UGGP01000001.1"/>
</dbReference>
<keyword evidence="1" id="KW-1133">Transmembrane helix</keyword>
<dbReference type="AlphaFoldDB" id="A0A377FYI5"/>
<name>A0A377FYI5_9BACL</name>
<evidence type="ECO:0000256" key="1">
    <source>
        <dbReference type="SAM" id="Phobius"/>
    </source>
</evidence>
<evidence type="ECO:0000313" key="2">
    <source>
        <dbReference type="EMBL" id="STO09495.1"/>
    </source>
</evidence>
<feature type="transmembrane region" description="Helical" evidence="1">
    <location>
        <begin position="6"/>
        <end position="25"/>
    </location>
</feature>
<dbReference type="OrthoDB" id="2355866at2"/>
<accession>A0A377FYI5</accession>